<evidence type="ECO:0000313" key="1">
    <source>
        <dbReference type="EMBL" id="JAO06202.1"/>
    </source>
</evidence>
<name>A0A0S7EX44_9TELE</name>
<accession>A0A0S7EX44</accession>
<gene>
    <name evidence="1" type="primary">PPUP7975</name>
</gene>
<dbReference type="EMBL" id="GBYX01475474">
    <property type="protein sequence ID" value="JAO06202.1"/>
    <property type="molecule type" value="Transcribed_RNA"/>
</dbReference>
<organism evidence="1">
    <name type="scientific">Poeciliopsis prolifica</name>
    <name type="common">blackstripe livebearer</name>
    <dbReference type="NCBI Taxonomy" id="188132"/>
    <lineage>
        <taxon>Eukaryota</taxon>
        <taxon>Metazoa</taxon>
        <taxon>Chordata</taxon>
        <taxon>Craniata</taxon>
        <taxon>Vertebrata</taxon>
        <taxon>Euteleostomi</taxon>
        <taxon>Actinopterygii</taxon>
        <taxon>Neopterygii</taxon>
        <taxon>Teleostei</taxon>
        <taxon>Neoteleostei</taxon>
        <taxon>Acanthomorphata</taxon>
        <taxon>Ovalentaria</taxon>
        <taxon>Atherinomorphae</taxon>
        <taxon>Cyprinodontiformes</taxon>
        <taxon>Poeciliidae</taxon>
        <taxon>Poeciliinae</taxon>
        <taxon>Poeciliopsis</taxon>
    </lineage>
</organism>
<dbReference type="AlphaFoldDB" id="A0A0S7EX44"/>
<proteinExistence type="predicted"/>
<protein>
    <submittedName>
        <fullName evidence="1">PPUP7975</fullName>
    </submittedName>
</protein>
<sequence>MFQQKQRFSIMSLNRQGNSINMSPVTTSLLTSLPLNIYTLYLSERCEGTERHQHRGSNSSACEEKPHFLLELDEPSHVTLIFGLFGRAGTLKKTRTERRLSGRGRFVPLLSY</sequence>
<reference evidence="1" key="1">
    <citation type="submission" date="2014-12" db="EMBL/GenBank/DDBJ databases">
        <title>Parallel Evolution in Life History Adaptation Evident in the Tissue-Specific Poeciliopsis prolifica transcriptome.</title>
        <authorList>
            <person name="Jue N.K."/>
            <person name="Foley R.J."/>
            <person name="Obergfell C."/>
            <person name="Reznick D.N."/>
            <person name="O'Neill R.J."/>
            <person name="O'Neill M.J."/>
        </authorList>
    </citation>
    <scope>NUCLEOTIDE SEQUENCE</scope>
</reference>